<protein>
    <submittedName>
        <fullName evidence="5">ABC transporter substrate-binding protein</fullName>
    </submittedName>
</protein>
<dbReference type="PANTHER" id="PTHR43649:SF12">
    <property type="entry name" value="DIACETYLCHITOBIOSE BINDING PROTEIN DASA"/>
    <property type="match status" value="1"/>
</dbReference>
<dbReference type="SUPFAM" id="SSF53850">
    <property type="entry name" value="Periplasmic binding protein-like II"/>
    <property type="match status" value="1"/>
</dbReference>
<gene>
    <name evidence="5" type="ORF">BLA27_14985</name>
</gene>
<dbReference type="OrthoDB" id="2509690at2"/>
<evidence type="ECO:0000256" key="1">
    <source>
        <dbReference type="ARBA" id="ARBA00004418"/>
    </source>
</evidence>
<dbReference type="CDD" id="cd14748">
    <property type="entry name" value="PBP2_UgpB"/>
    <property type="match status" value="1"/>
</dbReference>
<proteinExistence type="inferred from homology"/>
<keyword evidence="3" id="KW-0574">Periplasm</keyword>
<evidence type="ECO:0000313" key="5">
    <source>
        <dbReference type="EMBL" id="OIS92740.1"/>
    </source>
</evidence>
<evidence type="ECO:0000256" key="3">
    <source>
        <dbReference type="ARBA" id="ARBA00022764"/>
    </source>
</evidence>
<feature type="signal peptide" evidence="4">
    <location>
        <begin position="1"/>
        <end position="23"/>
    </location>
</feature>
<dbReference type="Gene3D" id="3.40.190.10">
    <property type="entry name" value="Periplasmic binding protein-like II"/>
    <property type="match status" value="2"/>
</dbReference>
<dbReference type="PANTHER" id="PTHR43649">
    <property type="entry name" value="ARABINOSE-BINDING PROTEIN-RELATED"/>
    <property type="match status" value="1"/>
</dbReference>
<comment type="caution">
    <text evidence="5">The sequence shown here is derived from an EMBL/GenBank/DDBJ whole genome shotgun (WGS) entry which is preliminary data.</text>
</comment>
<evidence type="ECO:0000256" key="4">
    <source>
        <dbReference type="SAM" id="SignalP"/>
    </source>
</evidence>
<dbReference type="GO" id="GO:0042597">
    <property type="term" value="C:periplasmic space"/>
    <property type="evidence" value="ECO:0007669"/>
    <property type="project" value="UniProtKB-SubCell"/>
</dbReference>
<name>A0A1J6HIJ9_9HYPH</name>
<feature type="chain" id="PRO_5009639024" evidence="4">
    <location>
        <begin position="24"/>
        <end position="425"/>
    </location>
</feature>
<reference evidence="5 6" key="1">
    <citation type="submission" date="2016-10" db="EMBL/GenBank/DDBJ databases">
        <title>The Draft Genome Sequence of the Potato Rhizosphere Bacteria Ochrobactrum sp. IPA7.2.</title>
        <authorList>
            <person name="Gogoleva N.E."/>
            <person name="Khlopko Y.A."/>
            <person name="Burygin G.L."/>
            <person name="Plotnikov A.O."/>
        </authorList>
    </citation>
    <scope>NUCLEOTIDE SEQUENCE [LARGE SCALE GENOMIC DNA]</scope>
    <source>
        <strain evidence="5 6">IPA7.2</strain>
    </source>
</reference>
<keyword evidence="4" id="KW-0732">Signal</keyword>
<accession>A0A1J6HIJ9</accession>
<sequence length="425" mass="47119">MKHILKFVVASALTVQMAGTTVAADVTLDVLYAQPGFAKFHDPIAQAFMKEHPDIKIKFRAPAKDYDEGHLLMQRLAVTNQLPDIYFPGYHLLPELARTLSKRKQITDLQPFLDAEPDSWKTENYSQSMLNLGIVDGVKYGMAFNASLPIIYVNENAVEKAGLDPKEVPSSWDDLLARARKVHDADPKMAGIGYTIYDWPDDWLWQTILRQEGTQLVDPDTGKAGFNNEKGLAALKILRRMVTEGGETLLEFEQARQQFAAGQTAYFVDTPARLAQIIGLVGDRFRLNTIKVPIDDKDNGGLPTGGAAGIILSQDEAVQNAAWEYLKFATGPQGQTIVVETTGYLPTNKLADGADYLAPFYEKEPRFKTVASEIELARPWEGYPTGSSVRIWRAARDVIAKVMRGDLTPEDGLAELVKTVDAMTR</sequence>
<organism evidence="5 6">
    <name type="scientific">Brucella cytisi</name>
    <dbReference type="NCBI Taxonomy" id="407152"/>
    <lineage>
        <taxon>Bacteria</taxon>
        <taxon>Pseudomonadati</taxon>
        <taxon>Pseudomonadota</taxon>
        <taxon>Alphaproteobacteria</taxon>
        <taxon>Hyphomicrobiales</taxon>
        <taxon>Brucellaceae</taxon>
        <taxon>Brucella/Ochrobactrum group</taxon>
        <taxon>Brucella</taxon>
    </lineage>
</organism>
<comment type="subcellular location">
    <subcellularLocation>
        <location evidence="1">Periplasm</location>
    </subcellularLocation>
</comment>
<dbReference type="AlphaFoldDB" id="A0A1J6HIJ9"/>
<evidence type="ECO:0000313" key="6">
    <source>
        <dbReference type="Proteomes" id="UP000182985"/>
    </source>
</evidence>
<keyword evidence="6" id="KW-1185">Reference proteome</keyword>
<dbReference type="InterPro" id="IPR050490">
    <property type="entry name" value="Bact_solute-bd_prot1"/>
</dbReference>
<dbReference type="Pfam" id="PF01547">
    <property type="entry name" value="SBP_bac_1"/>
    <property type="match status" value="1"/>
</dbReference>
<dbReference type="EMBL" id="MOEC01000014">
    <property type="protein sequence ID" value="OIS92740.1"/>
    <property type="molecule type" value="Genomic_DNA"/>
</dbReference>
<dbReference type="Proteomes" id="UP000182985">
    <property type="component" value="Unassembled WGS sequence"/>
</dbReference>
<evidence type="ECO:0000256" key="2">
    <source>
        <dbReference type="ARBA" id="ARBA00008520"/>
    </source>
</evidence>
<dbReference type="RefSeq" id="WP_071632448.1">
    <property type="nucleotide sequence ID" value="NZ_MOEC01000014.1"/>
</dbReference>
<comment type="similarity">
    <text evidence="2">Belongs to the bacterial solute-binding protein 1 family.</text>
</comment>
<dbReference type="InterPro" id="IPR006059">
    <property type="entry name" value="SBP"/>
</dbReference>